<evidence type="ECO:0000256" key="2">
    <source>
        <dbReference type="ARBA" id="ARBA00022741"/>
    </source>
</evidence>
<evidence type="ECO:0000256" key="3">
    <source>
        <dbReference type="ARBA" id="ARBA00022840"/>
    </source>
</evidence>
<keyword evidence="6" id="KW-1185">Reference proteome</keyword>
<dbReference type="Proteomes" id="UP001597304">
    <property type="component" value="Unassembled WGS sequence"/>
</dbReference>
<dbReference type="Gene3D" id="3.40.50.300">
    <property type="entry name" value="P-loop containing nucleotide triphosphate hydrolases"/>
    <property type="match status" value="1"/>
</dbReference>
<protein>
    <submittedName>
        <fullName evidence="5">ATP-binding cassette domain-containing protein</fullName>
    </submittedName>
</protein>
<keyword evidence="1" id="KW-1003">Cell membrane</keyword>
<evidence type="ECO:0000256" key="1">
    <source>
        <dbReference type="ARBA" id="ARBA00022475"/>
    </source>
</evidence>
<dbReference type="CDD" id="cd00267">
    <property type="entry name" value="ABC_ATPase"/>
    <property type="match status" value="1"/>
</dbReference>
<proteinExistence type="predicted"/>
<dbReference type="PANTHER" id="PTHR43119">
    <property type="entry name" value="ABC TRANSPORT PROTEIN ATP-BINDING COMPONENT-RELATED"/>
    <property type="match status" value="1"/>
</dbReference>
<reference evidence="6" key="1">
    <citation type="journal article" date="2019" name="Int. J. Syst. Evol. Microbiol.">
        <title>The Global Catalogue of Microorganisms (GCM) 10K type strain sequencing project: providing services to taxonomists for standard genome sequencing and annotation.</title>
        <authorList>
            <consortium name="The Broad Institute Genomics Platform"/>
            <consortium name="The Broad Institute Genome Sequencing Center for Infectious Disease"/>
            <person name="Wu L."/>
            <person name="Ma J."/>
        </authorList>
    </citation>
    <scope>NUCLEOTIDE SEQUENCE [LARGE SCALE GENOMIC DNA]</scope>
    <source>
        <strain evidence="6">LMG 29247</strain>
    </source>
</reference>
<comment type="caution">
    <text evidence="5">The sequence shown here is derived from an EMBL/GenBank/DDBJ whole genome shotgun (WGS) entry which is preliminary data.</text>
</comment>
<sequence>MPSTSVPGTAPLLVLKGLRRLHVGPVDLDVAAGECVSIMGASGAGKSVLLRAVADLDPHEGDAWLGGAACSAMPAPLWRRRVTYVAAESGWWADTVAAHFAPGVDLTALLPRVGLAPDLAGAPVARCSTGERQRLALLRALQPDNRVLLLDEPTSGLDEEARALVEQLLRQRLAEGAGLLLVTHDAAQAQRLAHRRYTLADGALQAEASRPTADALALEAGPR</sequence>
<evidence type="ECO:0000313" key="5">
    <source>
        <dbReference type="EMBL" id="MFD1710222.1"/>
    </source>
</evidence>
<dbReference type="RefSeq" id="WP_147911978.1">
    <property type="nucleotide sequence ID" value="NZ_JBHUEJ010000015.1"/>
</dbReference>
<gene>
    <name evidence="5" type="ORF">ACFSF0_06375</name>
</gene>
<evidence type="ECO:0000313" key="6">
    <source>
        <dbReference type="Proteomes" id="UP001597304"/>
    </source>
</evidence>
<keyword evidence="3 5" id="KW-0067">ATP-binding</keyword>
<dbReference type="GO" id="GO:0005524">
    <property type="term" value="F:ATP binding"/>
    <property type="evidence" value="ECO:0007669"/>
    <property type="project" value="UniProtKB-KW"/>
</dbReference>
<dbReference type="InterPro" id="IPR027417">
    <property type="entry name" value="P-loop_NTPase"/>
</dbReference>
<organism evidence="5 6">
    <name type="scientific">Ottowia flava</name>
    <dbReference type="NCBI Taxonomy" id="2675430"/>
    <lineage>
        <taxon>Bacteria</taxon>
        <taxon>Pseudomonadati</taxon>
        <taxon>Pseudomonadota</taxon>
        <taxon>Betaproteobacteria</taxon>
        <taxon>Burkholderiales</taxon>
        <taxon>Comamonadaceae</taxon>
        <taxon>Ottowia</taxon>
    </lineage>
</organism>
<dbReference type="SMART" id="SM00382">
    <property type="entry name" value="AAA"/>
    <property type="match status" value="1"/>
</dbReference>
<feature type="domain" description="ABC transporter" evidence="4">
    <location>
        <begin position="1"/>
        <end position="220"/>
    </location>
</feature>
<dbReference type="PROSITE" id="PS50893">
    <property type="entry name" value="ABC_TRANSPORTER_2"/>
    <property type="match status" value="1"/>
</dbReference>
<dbReference type="InterPro" id="IPR003439">
    <property type="entry name" value="ABC_transporter-like_ATP-bd"/>
</dbReference>
<dbReference type="EMBL" id="JBHUEJ010000015">
    <property type="protein sequence ID" value="MFD1710222.1"/>
    <property type="molecule type" value="Genomic_DNA"/>
</dbReference>
<dbReference type="PANTHER" id="PTHR43119:SF1">
    <property type="entry name" value="ABC TRANSPORTER DOMAIN-CONTAINING PROTEIN"/>
    <property type="match status" value="1"/>
</dbReference>
<name>A0ABW4KQ54_9BURK</name>
<dbReference type="InterPro" id="IPR003593">
    <property type="entry name" value="AAA+_ATPase"/>
</dbReference>
<accession>A0ABW4KQ54</accession>
<dbReference type="SUPFAM" id="SSF52540">
    <property type="entry name" value="P-loop containing nucleoside triphosphate hydrolases"/>
    <property type="match status" value="1"/>
</dbReference>
<keyword evidence="2" id="KW-0547">Nucleotide-binding</keyword>
<dbReference type="Pfam" id="PF00005">
    <property type="entry name" value="ABC_tran"/>
    <property type="match status" value="1"/>
</dbReference>
<keyword evidence="1" id="KW-0472">Membrane</keyword>
<evidence type="ECO:0000259" key="4">
    <source>
        <dbReference type="PROSITE" id="PS50893"/>
    </source>
</evidence>